<dbReference type="EMBL" id="SBIQ01000027">
    <property type="protein sequence ID" value="KAF7684136.1"/>
    <property type="molecule type" value="Genomic_DNA"/>
</dbReference>
<dbReference type="SUPFAM" id="SSF52113">
    <property type="entry name" value="BRCT domain"/>
    <property type="match status" value="1"/>
</dbReference>
<dbReference type="InterPro" id="IPR001357">
    <property type="entry name" value="BRCT_dom"/>
</dbReference>
<comment type="caution">
    <text evidence="6">The sequence shown here is derived from an EMBL/GenBank/DDBJ whole genome shotgun (WGS) entry which is preliminary data.</text>
</comment>
<evidence type="ECO:0000313" key="6">
    <source>
        <dbReference type="EMBL" id="KAF7684136.1"/>
    </source>
</evidence>
<reference evidence="6 7" key="1">
    <citation type="submission" date="2019-01" db="EMBL/GenBank/DDBJ databases">
        <title>Genomes sequencing and comparative genomics of infectious freshwater microsporidia, Cucumispora dikerogammari and Thelohania contejeani.</title>
        <authorList>
            <person name="Cormier A."/>
            <person name="Giraud I."/>
            <person name="Wattier R."/>
            <person name="Teixeira M."/>
            <person name="Grandjean F."/>
            <person name="Rigaud T."/>
            <person name="Cordaux R."/>
        </authorList>
    </citation>
    <scope>NUCLEOTIDE SEQUENCE [LARGE SCALE GENOMIC DNA]</scope>
    <source>
        <strain evidence="6">T1</strain>
        <tissue evidence="6">Spores</tissue>
    </source>
</reference>
<name>A0ABQ7I142_9MICR</name>
<gene>
    <name evidence="6" type="primary">Pes1</name>
    <name evidence="6" type="ORF">TCON_0666</name>
</gene>
<keyword evidence="7" id="KW-1185">Reference proteome</keyword>
<organism evidence="6 7">
    <name type="scientific">Astathelohania contejeani</name>
    <dbReference type="NCBI Taxonomy" id="164912"/>
    <lineage>
        <taxon>Eukaryota</taxon>
        <taxon>Fungi</taxon>
        <taxon>Fungi incertae sedis</taxon>
        <taxon>Microsporidia</taxon>
        <taxon>Astathelohaniidae</taxon>
        <taxon>Astathelohania</taxon>
    </lineage>
</organism>
<dbReference type="InterPro" id="IPR010613">
    <property type="entry name" value="PES"/>
</dbReference>
<proteinExistence type="predicted"/>
<evidence type="ECO:0000256" key="4">
    <source>
        <dbReference type="ARBA" id="ARBA00023242"/>
    </source>
</evidence>
<evidence type="ECO:0000256" key="1">
    <source>
        <dbReference type="ARBA" id="ARBA00004123"/>
    </source>
</evidence>
<evidence type="ECO:0000259" key="5">
    <source>
        <dbReference type="PROSITE" id="PS50172"/>
    </source>
</evidence>
<dbReference type="PANTHER" id="PTHR12221:SF6">
    <property type="entry name" value="PESCADILLO HOMOLOG"/>
    <property type="match status" value="1"/>
</dbReference>
<feature type="domain" description="BRCT" evidence="5">
    <location>
        <begin position="210"/>
        <end position="287"/>
    </location>
</feature>
<dbReference type="InterPro" id="IPR036420">
    <property type="entry name" value="BRCT_dom_sf"/>
</dbReference>
<sequence length="330" mass="38841">MTSWRIKPEKTLISKTTAMKELALDENEFQHISILLNLKPAKPRKNLKYDSGYKHYYRISDIQNVYNHEAYQTFRKNRRLKNKGAINVIEQDYTVLVKHKFPTFREAIIGLSECLTILAMLREKELEIFKNITAKCLKSVFLTKKGIYYQMFIENVEVLWYTPHKFSAPPSEDTLRLLNDCHQLNLAHLRLINHKLTLLSKDRLSPPANTNLDLFSQISFCILNSELKKELEFIITSRNGSITEEATYYITDNTNIVLDINKVYIHFQFVFDCINQNKILDYEKYQIGKELPLHISPFDELNTIDEERICTLSKSKQKKLEQILNRDNLL</sequence>
<dbReference type="SMART" id="SM00292">
    <property type="entry name" value="BRCT"/>
    <property type="match status" value="1"/>
</dbReference>
<keyword evidence="4" id="KW-0539">Nucleus</keyword>
<dbReference type="Gene3D" id="3.40.50.10190">
    <property type="entry name" value="BRCT domain"/>
    <property type="match status" value="1"/>
</dbReference>
<dbReference type="Pfam" id="PF06732">
    <property type="entry name" value="Pescadillo_N"/>
    <property type="match status" value="1"/>
</dbReference>
<accession>A0ABQ7I142</accession>
<dbReference type="PROSITE" id="PS50172">
    <property type="entry name" value="BRCT"/>
    <property type="match status" value="1"/>
</dbReference>
<evidence type="ECO:0000313" key="7">
    <source>
        <dbReference type="Proteomes" id="UP001516464"/>
    </source>
</evidence>
<keyword evidence="3" id="KW-0698">rRNA processing</keyword>
<dbReference type="Pfam" id="PF16589">
    <property type="entry name" value="BRCT_2"/>
    <property type="match status" value="1"/>
</dbReference>
<evidence type="ECO:0000256" key="3">
    <source>
        <dbReference type="ARBA" id="ARBA00022552"/>
    </source>
</evidence>
<evidence type="ECO:0000256" key="2">
    <source>
        <dbReference type="ARBA" id="ARBA00022517"/>
    </source>
</evidence>
<comment type="subcellular location">
    <subcellularLocation>
        <location evidence="1">Nucleus</location>
    </subcellularLocation>
</comment>
<keyword evidence="2" id="KW-0690">Ribosome biogenesis</keyword>
<dbReference type="PANTHER" id="PTHR12221">
    <property type="entry name" value="PESCADILLO - RELATED"/>
    <property type="match status" value="1"/>
</dbReference>
<dbReference type="Proteomes" id="UP001516464">
    <property type="component" value="Unassembled WGS sequence"/>
</dbReference>
<protein>
    <submittedName>
        <fullName evidence="6">Pescadillo like protein</fullName>
    </submittedName>
</protein>